<gene>
    <name evidence="1" type="ORF">RF11_02918</name>
</gene>
<dbReference type="Proteomes" id="UP000031668">
    <property type="component" value="Unassembled WGS sequence"/>
</dbReference>
<protein>
    <submittedName>
        <fullName evidence="1">Uncharacterized protein</fullName>
    </submittedName>
</protein>
<evidence type="ECO:0000313" key="1">
    <source>
        <dbReference type="EMBL" id="KII71394.1"/>
    </source>
</evidence>
<dbReference type="AlphaFoldDB" id="A0A0C2J0P4"/>
<comment type="caution">
    <text evidence="1">The sequence shown here is derived from an EMBL/GenBank/DDBJ whole genome shotgun (WGS) entry which is preliminary data.</text>
</comment>
<name>A0A0C2J0P4_THEKT</name>
<reference evidence="1 2" key="1">
    <citation type="journal article" date="2014" name="Genome Biol. Evol.">
        <title>The genome of the myxosporean Thelohanellus kitauei shows adaptations to nutrient acquisition within its fish host.</title>
        <authorList>
            <person name="Yang Y."/>
            <person name="Xiong J."/>
            <person name="Zhou Z."/>
            <person name="Huo F."/>
            <person name="Miao W."/>
            <person name="Ran C."/>
            <person name="Liu Y."/>
            <person name="Zhang J."/>
            <person name="Feng J."/>
            <person name="Wang M."/>
            <person name="Wang M."/>
            <person name="Wang L."/>
            <person name="Yao B."/>
        </authorList>
    </citation>
    <scope>NUCLEOTIDE SEQUENCE [LARGE SCALE GENOMIC DNA]</scope>
    <source>
        <strain evidence="1">Wuqing</strain>
    </source>
</reference>
<keyword evidence="2" id="KW-1185">Reference proteome</keyword>
<dbReference type="EMBL" id="JWZT01001778">
    <property type="protein sequence ID" value="KII71394.1"/>
    <property type="molecule type" value="Genomic_DNA"/>
</dbReference>
<proteinExistence type="predicted"/>
<organism evidence="1 2">
    <name type="scientific">Thelohanellus kitauei</name>
    <name type="common">Myxosporean</name>
    <dbReference type="NCBI Taxonomy" id="669202"/>
    <lineage>
        <taxon>Eukaryota</taxon>
        <taxon>Metazoa</taxon>
        <taxon>Cnidaria</taxon>
        <taxon>Myxozoa</taxon>
        <taxon>Myxosporea</taxon>
        <taxon>Bivalvulida</taxon>
        <taxon>Platysporina</taxon>
        <taxon>Myxobolidae</taxon>
        <taxon>Thelohanellus</taxon>
    </lineage>
</organism>
<accession>A0A0C2J0P4</accession>
<sequence>MESISVKAKYLLYTSFSALTNLDTFTLRLILISTQDKLWNIRDFFKTFLVMREQLSRLARLCNQASSISGVASICKSEEIASVALNAHSVVTSHFIVARCFVEDLLIDSRRKSSTKRQVKERTGAPIEITTADTTPINNLRNTKYRPHRTRRRVPDSLTQRLRRIISKLKRANKARN</sequence>
<evidence type="ECO:0000313" key="2">
    <source>
        <dbReference type="Proteomes" id="UP000031668"/>
    </source>
</evidence>